<dbReference type="EMBL" id="AZBU02000002">
    <property type="protein sequence ID" value="TKR96125.1"/>
    <property type="molecule type" value="Genomic_DNA"/>
</dbReference>
<reference evidence="1 2" key="1">
    <citation type="journal article" date="2015" name="Genome Biol.">
        <title>Comparative genomics of Steinernema reveals deeply conserved gene regulatory networks.</title>
        <authorList>
            <person name="Dillman A.R."/>
            <person name="Macchietto M."/>
            <person name="Porter C.F."/>
            <person name="Rogers A."/>
            <person name="Williams B."/>
            <person name="Antoshechkin I."/>
            <person name="Lee M.M."/>
            <person name="Goodwin Z."/>
            <person name="Lu X."/>
            <person name="Lewis E.E."/>
            <person name="Goodrich-Blair H."/>
            <person name="Stock S.P."/>
            <person name="Adams B.J."/>
            <person name="Sternberg P.W."/>
            <person name="Mortazavi A."/>
        </authorList>
    </citation>
    <scope>NUCLEOTIDE SEQUENCE [LARGE SCALE GENOMIC DNA]</scope>
    <source>
        <strain evidence="1 2">ALL</strain>
    </source>
</reference>
<sequence>MEFVSDQFIDDVLHQLSQNSLCQLNLKNLNFEAFNEVLQEHLDRRIYGRLFVTETGNEIYWSGNAFPDLSAEAVFRYLRIDHIYLWTDLMSMDRKRKAFVEEQKYIVEELETADHFKFNIEKNEFLWKVYAKTVEVNYSKNTFIAQWHLTQNPKLQRIETKFHSEEDYDDFLRLWWYKCEMKNLEMIASILGQEPFKKVLEKDDRILIVVCGMR</sequence>
<dbReference type="Proteomes" id="UP000298663">
    <property type="component" value="Unassembled WGS sequence"/>
</dbReference>
<evidence type="ECO:0000313" key="2">
    <source>
        <dbReference type="Proteomes" id="UP000298663"/>
    </source>
</evidence>
<accession>A0A4V6A6T5</accession>
<dbReference type="AlphaFoldDB" id="A0A4V6A6T5"/>
<gene>
    <name evidence="1" type="ORF">L596_010188</name>
</gene>
<organism evidence="1 2">
    <name type="scientific">Steinernema carpocapsae</name>
    <name type="common">Entomopathogenic nematode</name>
    <dbReference type="NCBI Taxonomy" id="34508"/>
    <lineage>
        <taxon>Eukaryota</taxon>
        <taxon>Metazoa</taxon>
        <taxon>Ecdysozoa</taxon>
        <taxon>Nematoda</taxon>
        <taxon>Chromadorea</taxon>
        <taxon>Rhabditida</taxon>
        <taxon>Tylenchina</taxon>
        <taxon>Panagrolaimomorpha</taxon>
        <taxon>Strongyloidoidea</taxon>
        <taxon>Steinernematidae</taxon>
        <taxon>Steinernema</taxon>
    </lineage>
</organism>
<proteinExistence type="predicted"/>
<keyword evidence="2" id="KW-1185">Reference proteome</keyword>
<protein>
    <submittedName>
        <fullName evidence="1">Uncharacterized protein</fullName>
    </submittedName>
</protein>
<reference evidence="1 2" key="2">
    <citation type="journal article" date="2019" name="G3 (Bethesda)">
        <title>Hybrid Assembly of the Genome of the Entomopathogenic Nematode Steinernema carpocapsae Identifies the X-Chromosome.</title>
        <authorList>
            <person name="Serra L."/>
            <person name="Macchietto M."/>
            <person name="Macias-Munoz A."/>
            <person name="McGill C.J."/>
            <person name="Rodriguez I.M."/>
            <person name="Rodriguez B."/>
            <person name="Murad R."/>
            <person name="Mortazavi A."/>
        </authorList>
    </citation>
    <scope>NUCLEOTIDE SEQUENCE [LARGE SCALE GENOMIC DNA]</scope>
    <source>
        <strain evidence="1 2">ALL</strain>
    </source>
</reference>
<name>A0A4V6A6T5_STECR</name>
<comment type="caution">
    <text evidence="1">The sequence shown here is derived from an EMBL/GenBank/DDBJ whole genome shotgun (WGS) entry which is preliminary data.</text>
</comment>
<evidence type="ECO:0000313" key="1">
    <source>
        <dbReference type="EMBL" id="TKR96125.1"/>
    </source>
</evidence>